<dbReference type="EMBL" id="BMAT01003833">
    <property type="protein sequence ID" value="GFR63219.1"/>
    <property type="molecule type" value="Genomic_DNA"/>
</dbReference>
<evidence type="ECO:0000313" key="2">
    <source>
        <dbReference type="Proteomes" id="UP000762676"/>
    </source>
</evidence>
<accession>A0AAV4ER84</accession>
<reference evidence="1 2" key="1">
    <citation type="journal article" date="2021" name="Elife">
        <title>Chloroplast acquisition without the gene transfer in kleptoplastic sea slugs, Plakobranchus ocellatus.</title>
        <authorList>
            <person name="Maeda T."/>
            <person name="Takahashi S."/>
            <person name="Yoshida T."/>
            <person name="Shimamura S."/>
            <person name="Takaki Y."/>
            <person name="Nagai Y."/>
            <person name="Toyoda A."/>
            <person name="Suzuki Y."/>
            <person name="Arimoto A."/>
            <person name="Ishii H."/>
            <person name="Satoh N."/>
            <person name="Nishiyama T."/>
            <person name="Hasebe M."/>
            <person name="Maruyama T."/>
            <person name="Minagawa J."/>
            <person name="Obokata J."/>
            <person name="Shigenobu S."/>
        </authorList>
    </citation>
    <scope>NUCLEOTIDE SEQUENCE [LARGE SCALE GENOMIC DNA]</scope>
</reference>
<organism evidence="1 2">
    <name type="scientific">Elysia marginata</name>
    <dbReference type="NCBI Taxonomy" id="1093978"/>
    <lineage>
        <taxon>Eukaryota</taxon>
        <taxon>Metazoa</taxon>
        <taxon>Spiralia</taxon>
        <taxon>Lophotrochozoa</taxon>
        <taxon>Mollusca</taxon>
        <taxon>Gastropoda</taxon>
        <taxon>Heterobranchia</taxon>
        <taxon>Euthyneura</taxon>
        <taxon>Panpulmonata</taxon>
        <taxon>Sacoglossa</taxon>
        <taxon>Placobranchoidea</taxon>
        <taxon>Plakobranchidae</taxon>
        <taxon>Elysia</taxon>
    </lineage>
</organism>
<comment type="caution">
    <text evidence="1">The sequence shown here is derived from an EMBL/GenBank/DDBJ whole genome shotgun (WGS) entry which is preliminary data.</text>
</comment>
<dbReference type="AlphaFoldDB" id="A0AAV4ER84"/>
<keyword evidence="2" id="KW-1185">Reference proteome</keyword>
<proteinExistence type="predicted"/>
<gene>
    <name evidence="1" type="ORF">ElyMa_001890300</name>
</gene>
<name>A0AAV4ER84_9GAST</name>
<dbReference type="Proteomes" id="UP000762676">
    <property type="component" value="Unassembled WGS sequence"/>
</dbReference>
<sequence>MSEGNGPGTADIENGNQGIPVVHVSIANQALQVQPVIQANQASAGNFQTIQVVRPAASKIVLSGTPALEAADVLAEQVLWAGKEVSTQAIARIAFIHLPKVSLLMGK</sequence>
<evidence type="ECO:0000313" key="1">
    <source>
        <dbReference type="EMBL" id="GFR63219.1"/>
    </source>
</evidence>
<protein>
    <submittedName>
        <fullName evidence="1">cAMP responsive element-binding protein</fullName>
    </submittedName>
</protein>